<keyword evidence="1" id="KW-0472">Membrane</keyword>
<organism evidence="2 3">
    <name type="scientific">[Clostridium] polysaccharolyticum</name>
    <dbReference type="NCBI Taxonomy" id="29364"/>
    <lineage>
        <taxon>Bacteria</taxon>
        <taxon>Bacillati</taxon>
        <taxon>Bacillota</taxon>
        <taxon>Clostridia</taxon>
        <taxon>Lachnospirales</taxon>
        <taxon>Lachnospiraceae</taxon>
    </lineage>
</organism>
<dbReference type="EMBL" id="FOHN01000025">
    <property type="protein sequence ID" value="SET48878.1"/>
    <property type="molecule type" value="Genomic_DNA"/>
</dbReference>
<gene>
    <name evidence="2" type="ORF">SAMN04487772_1252</name>
</gene>
<keyword evidence="3" id="KW-1185">Reference proteome</keyword>
<accession>A0A1I0EVG5</accession>
<keyword evidence="1" id="KW-0812">Transmembrane</keyword>
<reference evidence="2 3" key="1">
    <citation type="submission" date="2016-10" db="EMBL/GenBank/DDBJ databases">
        <authorList>
            <person name="de Groot N.N."/>
        </authorList>
    </citation>
    <scope>NUCLEOTIDE SEQUENCE [LARGE SCALE GENOMIC DNA]</scope>
    <source>
        <strain evidence="2 3">DSM 1801</strain>
    </source>
</reference>
<keyword evidence="1" id="KW-1133">Transmembrane helix</keyword>
<evidence type="ECO:0000256" key="1">
    <source>
        <dbReference type="SAM" id="Phobius"/>
    </source>
</evidence>
<evidence type="ECO:0000313" key="3">
    <source>
        <dbReference type="Proteomes" id="UP000199800"/>
    </source>
</evidence>
<proteinExistence type="predicted"/>
<name>A0A1I0EVG5_9FIRM</name>
<protein>
    <submittedName>
        <fullName evidence="2">Uncharacterized protein</fullName>
    </submittedName>
</protein>
<dbReference type="STRING" id="29364.SAMN04487772_1252"/>
<evidence type="ECO:0000313" key="2">
    <source>
        <dbReference type="EMBL" id="SET48878.1"/>
    </source>
</evidence>
<dbReference type="RefSeq" id="WP_092478626.1">
    <property type="nucleotide sequence ID" value="NZ_FOHN01000025.1"/>
</dbReference>
<feature type="transmembrane region" description="Helical" evidence="1">
    <location>
        <begin position="32"/>
        <end position="53"/>
    </location>
</feature>
<dbReference type="AlphaFoldDB" id="A0A1I0EVG5"/>
<dbReference type="Proteomes" id="UP000199800">
    <property type="component" value="Unassembled WGS sequence"/>
</dbReference>
<sequence length="136" mass="15866">MRKEADKNSVLITSMPGSIDRFIKFDHIISGIPYIIMSTSMPDLIIISVSLFVEIPEIKRLKHYIEENIGSKLLIYVSKHNRDDAEYSANNYNTILNLDSTKDYARRIHLLTRVKAFSEEDLDNGKMFEYIYRMLT</sequence>